<dbReference type="SUPFAM" id="SSF46689">
    <property type="entry name" value="Homeodomain-like"/>
    <property type="match status" value="1"/>
</dbReference>
<dbReference type="Gene3D" id="1.10.357.10">
    <property type="entry name" value="Tetracycline Repressor, domain 2"/>
    <property type="match status" value="1"/>
</dbReference>
<sequence>MTGSSTRREQLADAAIETLAAAGMRGLTHRAVDRAAGLPEGSCSSYFRTRQALLQAALDRLVEVDTADIVAIPEVSGDSAAEKIAEVAATHIEHWTTKGRARILARHELSLEATRRPELRAALQTAADHARRPIIDLLTAVGIPEPDKHAHMIVACIDGLIFEQLTGPAGLDLDPPALHAALLRLMRGFSAYPHLGHRRRARTAIGRPETYVNRKEQRPMESAPIGSLLANRRTSCTS</sequence>
<reference evidence="5 6" key="1">
    <citation type="submission" date="2024-10" db="EMBL/GenBank/DDBJ databases">
        <title>The Natural Products Discovery Center: Release of the First 8490 Sequenced Strains for Exploring Actinobacteria Biosynthetic Diversity.</title>
        <authorList>
            <person name="Kalkreuter E."/>
            <person name="Kautsar S.A."/>
            <person name="Yang D."/>
            <person name="Bader C.D."/>
            <person name="Teijaro C.N."/>
            <person name="Fluegel L."/>
            <person name="Davis C.M."/>
            <person name="Simpson J.R."/>
            <person name="Lauterbach L."/>
            <person name="Steele A.D."/>
            <person name="Gui C."/>
            <person name="Meng S."/>
            <person name="Li G."/>
            <person name="Viehrig K."/>
            <person name="Ye F."/>
            <person name="Su P."/>
            <person name="Kiefer A.F."/>
            <person name="Nichols A."/>
            <person name="Cepeda A.J."/>
            <person name="Yan W."/>
            <person name="Fan B."/>
            <person name="Jiang Y."/>
            <person name="Adhikari A."/>
            <person name="Zheng C.-J."/>
            <person name="Schuster L."/>
            <person name="Cowan T.M."/>
            <person name="Smanski M.J."/>
            <person name="Chevrette M.G."/>
            <person name="De Carvalho L.P.S."/>
            <person name="Shen B."/>
        </authorList>
    </citation>
    <scope>NUCLEOTIDE SEQUENCE [LARGE SCALE GENOMIC DNA]</scope>
    <source>
        <strain evidence="5 6">NPDC001281</strain>
    </source>
</reference>
<evidence type="ECO:0000259" key="4">
    <source>
        <dbReference type="PROSITE" id="PS50977"/>
    </source>
</evidence>
<dbReference type="PROSITE" id="PS50977">
    <property type="entry name" value="HTH_TETR_2"/>
    <property type="match status" value="1"/>
</dbReference>
<dbReference type="InterPro" id="IPR001647">
    <property type="entry name" value="HTH_TetR"/>
</dbReference>
<dbReference type="RefSeq" id="WP_387344958.1">
    <property type="nucleotide sequence ID" value="NZ_JBIAXI010000018.1"/>
</dbReference>
<gene>
    <name evidence="5" type="ORF">ACFY05_27300</name>
</gene>
<evidence type="ECO:0000256" key="3">
    <source>
        <dbReference type="SAM" id="MobiDB-lite"/>
    </source>
</evidence>
<protein>
    <submittedName>
        <fullName evidence="5">TetR/AcrR family transcriptional regulator</fullName>
    </submittedName>
</protein>
<dbReference type="InterPro" id="IPR041583">
    <property type="entry name" value="TetR_C_31"/>
</dbReference>
<organism evidence="5 6">
    <name type="scientific">Microtetraspora fusca</name>
    <dbReference type="NCBI Taxonomy" id="1997"/>
    <lineage>
        <taxon>Bacteria</taxon>
        <taxon>Bacillati</taxon>
        <taxon>Actinomycetota</taxon>
        <taxon>Actinomycetes</taxon>
        <taxon>Streptosporangiales</taxon>
        <taxon>Streptosporangiaceae</taxon>
        <taxon>Microtetraspora</taxon>
    </lineage>
</organism>
<dbReference type="EMBL" id="JBIAXI010000018">
    <property type="protein sequence ID" value="MFF4776573.1"/>
    <property type="molecule type" value="Genomic_DNA"/>
</dbReference>
<proteinExistence type="predicted"/>
<evidence type="ECO:0000256" key="1">
    <source>
        <dbReference type="ARBA" id="ARBA00023125"/>
    </source>
</evidence>
<keyword evidence="6" id="KW-1185">Reference proteome</keyword>
<name>A0ABW6VE52_MICFU</name>
<accession>A0ABW6VE52</accession>
<evidence type="ECO:0000256" key="2">
    <source>
        <dbReference type="PROSITE-ProRule" id="PRU00335"/>
    </source>
</evidence>
<feature type="domain" description="HTH tetR-type" evidence="4">
    <location>
        <begin position="5"/>
        <end position="65"/>
    </location>
</feature>
<keyword evidence="1 2" id="KW-0238">DNA-binding</keyword>
<dbReference type="Pfam" id="PF00440">
    <property type="entry name" value="TetR_N"/>
    <property type="match status" value="1"/>
</dbReference>
<comment type="caution">
    <text evidence="5">The sequence shown here is derived from an EMBL/GenBank/DDBJ whole genome shotgun (WGS) entry which is preliminary data.</text>
</comment>
<feature type="DNA-binding region" description="H-T-H motif" evidence="2">
    <location>
        <begin position="28"/>
        <end position="47"/>
    </location>
</feature>
<evidence type="ECO:0000313" key="6">
    <source>
        <dbReference type="Proteomes" id="UP001602119"/>
    </source>
</evidence>
<dbReference type="Pfam" id="PF17940">
    <property type="entry name" value="TetR_C_31"/>
    <property type="match status" value="1"/>
</dbReference>
<feature type="region of interest" description="Disordered" evidence="3">
    <location>
        <begin position="214"/>
        <end position="238"/>
    </location>
</feature>
<dbReference type="Proteomes" id="UP001602119">
    <property type="component" value="Unassembled WGS sequence"/>
</dbReference>
<evidence type="ECO:0000313" key="5">
    <source>
        <dbReference type="EMBL" id="MFF4776573.1"/>
    </source>
</evidence>
<dbReference type="InterPro" id="IPR009057">
    <property type="entry name" value="Homeodomain-like_sf"/>
</dbReference>